<proteinExistence type="predicted"/>
<dbReference type="SUPFAM" id="SSF81324">
    <property type="entry name" value="Voltage-gated potassium channels"/>
    <property type="match status" value="1"/>
</dbReference>
<feature type="transmembrane region" description="Helical" evidence="1">
    <location>
        <begin position="56"/>
        <end position="79"/>
    </location>
</feature>
<dbReference type="InterPro" id="IPR013099">
    <property type="entry name" value="K_chnl_dom"/>
</dbReference>
<evidence type="ECO:0000313" key="3">
    <source>
        <dbReference type="EMBL" id="KUL30158.1"/>
    </source>
</evidence>
<accession>A0A101JNN6</accession>
<reference evidence="3 4" key="1">
    <citation type="submission" date="2015-10" db="EMBL/GenBank/DDBJ databases">
        <title>Draft Genome Sequence of Chlorobium limicola strain Frasassi Growing under Artificial Lighting in the Frasassi Cave System.</title>
        <authorList>
            <person name="Mansor M."/>
            <person name="Macalady J."/>
        </authorList>
    </citation>
    <scope>NUCLEOTIDE SEQUENCE [LARGE SCALE GENOMIC DNA]</scope>
    <source>
        <strain evidence="3 4">Frasassi</strain>
    </source>
</reference>
<keyword evidence="1" id="KW-1133">Transmembrane helix</keyword>
<dbReference type="AlphaFoldDB" id="A0A101JNN6"/>
<evidence type="ECO:0000259" key="2">
    <source>
        <dbReference type="Pfam" id="PF07885"/>
    </source>
</evidence>
<organism evidence="3 4">
    <name type="scientific">Chlorobium limicola</name>
    <dbReference type="NCBI Taxonomy" id="1092"/>
    <lineage>
        <taxon>Bacteria</taxon>
        <taxon>Pseudomonadati</taxon>
        <taxon>Chlorobiota</taxon>
        <taxon>Chlorobiia</taxon>
        <taxon>Chlorobiales</taxon>
        <taxon>Chlorobiaceae</taxon>
        <taxon>Chlorobium/Pelodictyon group</taxon>
        <taxon>Chlorobium</taxon>
    </lineage>
</organism>
<feature type="domain" description="Potassium channel" evidence="2">
    <location>
        <begin position="207"/>
        <end position="257"/>
    </location>
</feature>
<dbReference type="EMBL" id="LMBR01000101">
    <property type="protein sequence ID" value="KUL30158.1"/>
    <property type="molecule type" value="Genomic_DNA"/>
</dbReference>
<feature type="transmembrane region" description="Helical" evidence="1">
    <location>
        <begin position="21"/>
        <end position="44"/>
    </location>
</feature>
<comment type="caution">
    <text evidence="3">The sequence shown here is derived from an EMBL/GenBank/DDBJ whole genome shotgun (WGS) entry which is preliminary data.</text>
</comment>
<keyword evidence="4" id="KW-1185">Reference proteome</keyword>
<feature type="transmembrane region" description="Helical" evidence="1">
    <location>
        <begin position="243"/>
        <end position="263"/>
    </location>
</feature>
<gene>
    <name evidence="3" type="ORF">ASB62_04485</name>
</gene>
<feature type="transmembrane region" description="Helical" evidence="1">
    <location>
        <begin position="91"/>
        <end position="113"/>
    </location>
</feature>
<evidence type="ECO:0000313" key="4">
    <source>
        <dbReference type="Proteomes" id="UP000053937"/>
    </source>
</evidence>
<name>A0A101JNN6_CHLLI</name>
<dbReference type="Pfam" id="PF07885">
    <property type="entry name" value="Ion_trans_2"/>
    <property type="match status" value="1"/>
</dbReference>
<protein>
    <submittedName>
        <fullName evidence="3">Ion transporter</fullName>
    </submittedName>
</protein>
<sequence length="282" mass="31661">MMNNRIKRGKMAVLFKFLRTNAWILGITILCMVLFFSFIDLYAILSRTNAHRDNQWLEILIIIILLLIPVAFIYAIFHVIHMTLTGASRNLQMGSVLLSYIAVIFVFSGFYYFQSAISDLYDAKEEYRYYENLRTPAMAGAVDTYGELLHRKESRRSLHGLSATLWHGLRQKVAGWPDEAGLPPISKMIDAARLPIDDVVTFNEEAKSEVYLDCLYFSTMTITSTGFGDIFPENRLGKMFASIESVMGVLLVAIGIAIALGGLGSSGPPDNDRTGYNLEDTQ</sequence>
<dbReference type="Gene3D" id="1.10.287.70">
    <property type="match status" value="1"/>
</dbReference>
<dbReference type="RefSeq" id="WP_059138802.1">
    <property type="nucleotide sequence ID" value="NZ_LMBR01000101.1"/>
</dbReference>
<keyword evidence="1" id="KW-0812">Transmembrane</keyword>
<evidence type="ECO:0000256" key="1">
    <source>
        <dbReference type="SAM" id="Phobius"/>
    </source>
</evidence>
<keyword evidence="1" id="KW-0472">Membrane</keyword>
<dbReference type="Proteomes" id="UP000053937">
    <property type="component" value="Unassembled WGS sequence"/>
</dbReference>